<proteinExistence type="predicted"/>
<organism evidence="1 2">
    <name type="scientific">Larinioides sclopetarius</name>
    <dbReference type="NCBI Taxonomy" id="280406"/>
    <lineage>
        <taxon>Eukaryota</taxon>
        <taxon>Metazoa</taxon>
        <taxon>Ecdysozoa</taxon>
        <taxon>Arthropoda</taxon>
        <taxon>Chelicerata</taxon>
        <taxon>Arachnida</taxon>
        <taxon>Araneae</taxon>
        <taxon>Araneomorphae</taxon>
        <taxon>Entelegynae</taxon>
        <taxon>Araneoidea</taxon>
        <taxon>Araneidae</taxon>
        <taxon>Larinioides</taxon>
    </lineage>
</organism>
<reference evidence="1 2" key="1">
    <citation type="submission" date="2024-04" db="EMBL/GenBank/DDBJ databases">
        <authorList>
            <person name="Rising A."/>
            <person name="Reimegard J."/>
            <person name="Sonavane S."/>
            <person name="Akerstrom W."/>
            <person name="Nylinder S."/>
            <person name="Hedman E."/>
            <person name="Kallberg Y."/>
        </authorList>
    </citation>
    <scope>NUCLEOTIDE SEQUENCE [LARGE SCALE GENOMIC DNA]</scope>
</reference>
<dbReference type="AlphaFoldDB" id="A0AAV2BUU5"/>
<dbReference type="Proteomes" id="UP001497382">
    <property type="component" value="Unassembled WGS sequence"/>
</dbReference>
<evidence type="ECO:0000313" key="1">
    <source>
        <dbReference type="EMBL" id="CAL1299505.1"/>
    </source>
</evidence>
<sequence>MDEIFLRRKADYLPHDILSVRCKIWKGEKKVVRNTGQSSARTRIRVEKISFLHEVQNFSKLETKQKKTVEIRPHSKGEHFISSSLHITDCSRCEEKIAIEIVPSDADQILRKCDLYLLDASGNLKECGKADTRYDIELKSITTLHLSFTREAVLSRKSEYLPDGQIFVTVQMHFFA</sequence>
<gene>
    <name evidence="1" type="ORF">LARSCL_LOCUS21399</name>
</gene>
<protein>
    <submittedName>
        <fullName evidence="1">Uncharacterized protein</fullName>
    </submittedName>
</protein>
<evidence type="ECO:0000313" key="2">
    <source>
        <dbReference type="Proteomes" id="UP001497382"/>
    </source>
</evidence>
<keyword evidence="2" id="KW-1185">Reference proteome</keyword>
<dbReference type="EMBL" id="CAXIEN010000505">
    <property type="protein sequence ID" value="CAL1299505.1"/>
    <property type="molecule type" value="Genomic_DNA"/>
</dbReference>
<name>A0AAV2BUU5_9ARAC</name>
<comment type="caution">
    <text evidence="1">The sequence shown here is derived from an EMBL/GenBank/DDBJ whole genome shotgun (WGS) entry which is preliminary data.</text>
</comment>
<accession>A0AAV2BUU5</accession>